<dbReference type="GO" id="GO:0006313">
    <property type="term" value="P:DNA transposition"/>
    <property type="evidence" value="ECO:0007669"/>
    <property type="project" value="InterPro"/>
</dbReference>
<dbReference type="RefSeq" id="WP_149752535.1">
    <property type="nucleotide sequence ID" value="NZ_VRLW01000001.1"/>
</dbReference>
<feature type="region of interest" description="Disordered" evidence="1">
    <location>
        <begin position="150"/>
        <end position="192"/>
    </location>
</feature>
<accession>A0A5B1CDE9</accession>
<evidence type="ECO:0000256" key="1">
    <source>
        <dbReference type="SAM" id="MobiDB-lite"/>
    </source>
</evidence>
<dbReference type="Pfam" id="PF01609">
    <property type="entry name" value="DDE_Tnp_1"/>
    <property type="match status" value="1"/>
</dbReference>
<dbReference type="GO" id="GO:0003677">
    <property type="term" value="F:DNA binding"/>
    <property type="evidence" value="ECO:0007669"/>
    <property type="project" value="InterPro"/>
</dbReference>
<dbReference type="Proteomes" id="UP000322699">
    <property type="component" value="Unassembled WGS sequence"/>
</dbReference>
<dbReference type="SUPFAM" id="SSF53098">
    <property type="entry name" value="Ribonuclease H-like"/>
    <property type="match status" value="1"/>
</dbReference>
<reference evidence="3 4" key="1">
    <citation type="submission" date="2019-08" db="EMBL/GenBank/DDBJ databases">
        <title>Deep-cultivation of Planctomycetes and their phenomic and genomic characterization uncovers novel biology.</title>
        <authorList>
            <person name="Wiegand S."/>
            <person name="Jogler M."/>
            <person name="Boedeker C."/>
            <person name="Pinto D."/>
            <person name="Vollmers J."/>
            <person name="Rivas-Marin E."/>
            <person name="Kohn T."/>
            <person name="Peeters S.H."/>
            <person name="Heuer A."/>
            <person name="Rast P."/>
            <person name="Oberbeckmann S."/>
            <person name="Bunk B."/>
            <person name="Jeske O."/>
            <person name="Meyerdierks A."/>
            <person name="Storesund J.E."/>
            <person name="Kallscheuer N."/>
            <person name="Luecker S."/>
            <person name="Lage O.M."/>
            <person name="Pohl T."/>
            <person name="Merkel B.J."/>
            <person name="Hornburger P."/>
            <person name="Mueller R.-W."/>
            <person name="Bruemmer F."/>
            <person name="Labrenz M."/>
            <person name="Spormann A.M."/>
            <person name="Op Den Camp H."/>
            <person name="Overmann J."/>
            <person name="Amann R."/>
            <person name="Jetten M.S.M."/>
            <person name="Mascher T."/>
            <person name="Medema M.H."/>
            <person name="Devos D.P."/>
            <person name="Kaster A.-K."/>
            <person name="Ovreas L."/>
            <person name="Rohde M."/>
            <person name="Galperin M.Y."/>
            <person name="Jogler C."/>
        </authorList>
    </citation>
    <scope>NUCLEOTIDE SEQUENCE [LARGE SCALE GENOMIC DNA]</scope>
    <source>
        <strain evidence="3 4">LF1</strain>
    </source>
</reference>
<dbReference type="PANTHER" id="PTHR37529">
    <property type="entry name" value="TRANSPOSASE INSG FOR INSERTION SEQUENCE ELEMENT IS4-RELATED"/>
    <property type="match status" value="1"/>
</dbReference>
<proteinExistence type="predicted"/>
<dbReference type="InterPro" id="IPR012337">
    <property type="entry name" value="RNaseH-like_sf"/>
</dbReference>
<dbReference type="InterPro" id="IPR002559">
    <property type="entry name" value="Transposase_11"/>
</dbReference>
<evidence type="ECO:0000313" key="3">
    <source>
        <dbReference type="EMBL" id="KAA1257915.1"/>
    </source>
</evidence>
<feature type="compositionally biased region" description="Basic residues" evidence="1">
    <location>
        <begin position="167"/>
        <end position="179"/>
    </location>
</feature>
<keyword evidence="4" id="KW-1185">Reference proteome</keyword>
<feature type="domain" description="Transposase IS4-like" evidence="2">
    <location>
        <begin position="137"/>
        <end position="345"/>
    </location>
</feature>
<feature type="compositionally biased region" description="Basic residues" evidence="1">
    <location>
        <begin position="1"/>
        <end position="12"/>
    </location>
</feature>
<dbReference type="EMBL" id="VRLW01000001">
    <property type="protein sequence ID" value="KAA1257915.1"/>
    <property type="molecule type" value="Genomic_DNA"/>
</dbReference>
<feature type="region of interest" description="Disordered" evidence="1">
    <location>
        <begin position="1"/>
        <end position="21"/>
    </location>
</feature>
<evidence type="ECO:0000313" key="4">
    <source>
        <dbReference type="Proteomes" id="UP000322699"/>
    </source>
</evidence>
<name>A0A5B1CDE9_9BACT</name>
<comment type="caution">
    <text evidence="3">The sequence shown here is derived from an EMBL/GenBank/DDBJ whole genome shotgun (WGS) entry which is preliminary data.</text>
</comment>
<gene>
    <name evidence="3" type="ORF">LF1_04050</name>
</gene>
<protein>
    <submittedName>
        <fullName evidence="3">Transposase DDE domain protein</fullName>
    </submittedName>
</protein>
<dbReference type="GO" id="GO:0004803">
    <property type="term" value="F:transposase activity"/>
    <property type="evidence" value="ECO:0007669"/>
    <property type="project" value="InterPro"/>
</dbReference>
<organism evidence="3 4">
    <name type="scientific">Rubripirellula obstinata</name>
    <dbReference type="NCBI Taxonomy" id="406547"/>
    <lineage>
        <taxon>Bacteria</taxon>
        <taxon>Pseudomonadati</taxon>
        <taxon>Planctomycetota</taxon>
        <taxon>Planctomycetia</taxon>
        <taxon>Pirellulales</taxon>
        <taxon>Pirellulaceae</taxon>
        <taxon>Rubripirellula</taxon>
    </lineage>
</organism>
<dbReference type="AlphaFoldDB" id="A0A5B1CDE9"/>
<evidence type="ECO:0000259" key="2">
    <source>
        <dbReference type="Pfam" id="PF01609"/>
    </source>
</evidence>
<sequence>MSRKQSRSRRSRNPSSQHKVKNRDVLQKIFTEVLFPENQIFADWILHGNIKWKPEQLVSQAILFGWQENKHLNDRFEFTLKTCHDIGLTHVGNSYTSMMNALAGYGEQLRIPVRKQLHQTAESISGKHFRVGKYAPIAFDGSRLTTPRTKSNEDAFCAPNHGSGKTAKYRKKQTKGMRRSKNEKNKPHQPKPQVWLTMMWHMGLKLPWTWKIGPSNSSERAHVQDMIEEEEFPENTLFCGDAGFIGYPLWSKIINSGNDFLVRVGANVSLLSEQADFSMKSGGIVLCWPKGQMKSGAKPLRLRLKKVTLGKTTVWLLTSVLNGRDLSVKRMVKLYKMRWGVENYQARYAGRHPLYLLAA</sequence>
<dbReference type="PANTHER" id="PTHR37529:SF1">
    <property type="entry name" value="TRANSPOSASE INSG FOR INSERTION SEQUENCE ELEMENT IS4-RELATED"/>
    <property type="match status" value="1"/>
</dbReference>